<keyword evidence="1" id="KW-0812">Transmembrane</keyword>
<feature type="transmembrane region" description="Helical" evidence="1">
    <location>
        <begin position="86"/>
        <end position="103"/>
    </location>
</feature>
<evidence type="ECO:0000313" key="4">
    <source>
        <dbReference type="Proteomes" id="UP001215280"/>
    </source>
</evidence>
<comment type="caution">
    <text evidence="3">The sequence shown here is derived from an EMBL/GenBank/DDBJ whole genome shotgun (WGS) entry which is preliminary data.</text>
</comment>
<evidence type="ECO:0000259" key="2">
    <source>
        <dbReference type="Pfam" id="PF20152"/>
    </source>
</evidence>
<name>A0AAD7KGZ7_9AGAR</name>
<organism evidence="3 4">
    <name type="scientific">Mycena maculata</name>
    <dbReference type="NCBI Taxonomy" id="230809"/>
    <lineage>
        <taxon>Eukaryota</taxon>
        <taxon>Fungi</taxon>
        <taxon>Dikarya</taxon>
        <taxon>Basidiomycota</taxon>
        <taxon>Agaricomycotina</taxon>
        <taxon>Agaricomycetes</taxon>
        <taxon>Agaricomycetidae</taxon>
        <taxon>Agaricales</taxon>
        <taxon>Marasmiineae</taxon>
        <taxon>Mycenaceae</taxon>
        <taxon>Mycena</taxon>
    </lineage>
</organism>
<dbReference type="InterPro" id="IPR045339">
    <property type="entry name" value="DUF6534"/>
</dbReference>
<accession>A0AAD7KGZ7</accession>
<proteinExistence type="predicted"/>
<feature type="domain" description="DUF6534" evidence="2">
    <location>
        <begin position="161"/>
        <end position="269"/>
    </location>
</feature>
<sequence>MSDTTLFIFDLNGTLGAIEIGAALGSFLLGLKPCKLFSITGISPKIQTFSRAQLLEFGNTISSWHATVTFYGQPSHIDSPPISEEITILFSALIYTVVQAFFANRVRILSGGWYLMALAYFLGLLRLIAHIVIVGLFLYYSNIAFVLKWRWLVSTSLSLDLAVDLLITASLCYCLWKLRSSDFEKFALKFDEIDGRHADFVEPWFESIYLTRNTNITEPIIESTILTSAASVIQIVLFMTRSDLVWAAFFIIQAKLFSNAMLASLNGRTRFRVVDNDVSNVAFGSSRSKLKESGDQSTLRGDCTTMQRRANGPSVTQTMHCIDTRIPPHSGMLDGIAIRKKRGVSGSTFLECIACFFRMNCGKILIPAPWGWGRSLVYDWQPPLCIERSLVVMQFGAMAPWIGMH</sequence>
<evidence type="ECO:0000313" key="3">
    <source>
        <dbReference type="EMBL" id="KAJ7785246.1"/>
    </source>
</evidence>
<evidence type="ECO:0000256" key="1">
    <source>
        <dbReference type="SAM" id="Phobius"/>
    </source>
</evidence>
<gene>
    <name evidence="3" type="ORF">DFH07DRAFT_763844</name>
</gene>
<dbReference type="Proteomes" id="UP001215280">
    <property type="component" value="Unassembled WGS sequence"/>
</dbReference>
<keyword evidence="1" id="KW-1133">Transmembrane helix</keyword>
<keyword evidence="1" id="KW-0472">Membrane</keyword>
<dbReference type="PANTHER" id="PTHR40465:SF1">
    <property type="entry name" value="DUF6534 DOMAIN-CONTAINING PROTEIN"/>
    <property type="match status" value="1"/>
</dbReference>
<protein>
    <recommendedName>
        <fullName evidence="2">DUF6534 domain-containing protein</fullName>
    </recommendedName>
</protein>
<dbReference type="PANTHER" id="PTHR40465">
    <property type="entry name" value="CHROMOSOME 1, WHOLE GENOME SHOTGUN SEQUENCE"/>
    <property type="match status" value="1"/>
</dbReference>
<dbReference type="EMBL" id="JARJLG010000001">
    <property type="protein sequence ID" value="KAJ7785246.1"/>
    <property type="molecule type" value="Genomic_DNA"/>
</dbReference>
<dbReference type="AlphaFoldDB" id="A0AAD7KGZ7"/>
<reference evidence="3" key="1">
    <citation type="submission" date="2023-03" db="EMBL/GenBank/DDBJ databases">
        <title>Massive genome expansion in bonnet fungi (Mycena s.s.) driven by repeated elements and novel gene families across ecological guilds.</title>
        <authorList>
            <consortium name="Lawrence Berkeley National Laboratory"/>
            <person name="Harder C.B."/>
            <person name="Miyauchi S."/>
            <person name="Viragh M."/>
            <person name="Kuo A."/>
            <person name="Thoen E."/>
            <person name="Andreopoulos B."/>
            <person name="Lu D."/>
            <person name="Skrede I."/>
            <person name="Drula E."/>
            <person name="Henrissat B."/>
            <person name="Morin E."/>
            <person name="Kohler A."/>
            <person name="Barry K."/>
            <person name="LaButti K."/>
            <person name="Morin E."/>
            <person name="Salamov A."/>
            <person name="Lipzen A."/>
            <person name="Mereny Z."/>
            <person name="Hegedus B."/>
            <person name="Baldrian P."/>
            <person name="Stursova M."/>
            <person name="Weitz H."/>
            <person name="Taylor A."/>
            <person name="Grigoriev I.V."/>
            <person name="Nagy L.G."/>
            <person name="Martin F."/>
            <person name="Kauserud H."/>
        </authorList>
    </citation>
    <scope>NUCLEOTIDE SEQUENCE</scope>
    <source>
        <strain evidence="3">CBHHK188m</strain>
    </source>
</reference>
<keyword evidence="4" id="KW-1185">Reference proteome</keyword>
<feature type="transmembrane region" description="Helical" evidence="1">
    <location>
        <begin position="115"/>
        <end position="139"/>
    </location>
</feature>
<dbReference type="Pfam" id="PF20152">
    <property type="entry name" value="DUF6534"/>
    <property type="match status" value="1"/>
</dbReference>